<dbReference type="EMBL" id="QSUG01000001">
    <property type="protein sequence ID" value="RGN26706.1"/>
    <property type="molecule type" value="Genomic_DNA"/>
</dbReference>
<evidence type="ECO:0000256" key="1">
    <source>
        <dbReference type="SAM" id="SignalP"/>
    </source>
</evidence>
<keyword evidence="1" id="KW-0732">Signal</keyword>
<dbReference type="Gene3D" id="2.60.40.1850">
    <property type="match status" value="1"/>
</dbReference>
<evidence type="ECO:0000313" key="2">
    <source>
        <dbReference type="EMBL" id="CRL37217.1"/>
    </source>
</evidence>
<dbReference type="RefSeq" id="WP_055061750.1">
    <property type="nucleotide sequence ID" value="NZ_CVRQ01000018.1"/>
</dbReference>
<sequence>MRKLFRNKFTYIVAMTLVCAMSLAACGNKNAKAETESKKAVQDATESTKKAEKTEKIALSDGTYTAEFTTDSSMFHVNDAYDNKGTLTVKDGKATIHVALTSTHIVNLFLGTAKDASKDKAELLEPTVETVDYGDGTTEEVNAFDIPVPVLDEEFDLALIGTKGKWYDHKVKVSNATPADADASVSESAGKELPDGTYNINLDFEGGSGKASIASPAEVTISGGAATATVQWSSPNYDYMIVDGQKYMPVNTDGNSVFEIPVKLDTPMQVIGDTVAMSKPHEIEYTLTFHSDSATEVLGEDGE</sequence>
<dbReference type="AlphaFoldDB" id="A0A0M6WMF2"/>
<dbReference type="EMBL" id="CVRQ01000018">
    <property type="protein sequence ID" value="CRL37217.1"/>
    <property type="molecule type" value="Genomic_DNA"/>
</dbReference>
<dbReference type="PROSITE" id="PS51257">
    <property type="entry name" value="PROKAR_LIPOPROTEIN"/>
    <property type="match status" value="1"/>
</dbReference>
<dbReference type="Proteomes" id="UP000049472">
    <property type="component" value="Unassembled WGS sequence"/>
</dbReference>
<protein>
    <submittedName>
        <fullName evidence="3">Iron transporter</fullName>
    </submittedName>
</protein>
<feature type="chain" id="PRO_5041793773" evidence="1">
    <location>
        <begin position="25"/>
        <end position="303"/>
    </location>
</feature>
<evidence type="ECO:0000313" key="3">
    <source>
        <dbReference type="EMBL" id="RGN26706.1"/>
    </source>
</evidence>
<evidence type="ECO:0000313" key="5">
    <source>
        <dbReference type="Proteomes" id="UP000260970"/>
    </source>
</evidence>
<reference evidence="3 5" key="3">
    <citation type="submission" date="2018-08" db="EMBL/GenBank/DDBJ databases">
        <title>A genome reference for cultivated species of the human gut microbiota.</title>
        <authorList>
            <person name="Zou Y."/>
            <person name="Xue W."/>
            <person name="Luo G."/>
        </authorList>
    </citation>
    <scope>NUCLEOTIDE SEQUENCE [LARGE SCALE GENOMIC DNA]</scope>
    <source>
        <strain evidence="3 5">OM05-6AA</strain>
    </source>
</reference>
<dbReference type="InterPro" id="IPR037250">
    <property type="entry name" value="NEAT_dom_sf"/>
</dbReference>
<feature type="signal peptide" evidence="1">
    <location>
        <begin position="1"/>
        <end position="24"/>
    </location>
</feature>
<reference evidence="4" key="1">
    <citation type="submission" date="2015-05" db="EMBL/GenBank/DDBJ databases">
        <authorList>
            <consortium name="Pathogen Informatics"/>
        </authorList>
    </citation>
    <scope>NUCLEOTIDE SEQUENCE [LARGE SCALE GENOMIC DNA]</scope>
    <source>
        <strain evidence="4">T1-815</strain>
    </source>
</reference>
<evidence type="ECO:0000313" key="4">
    <source>
        <dbReference type="Proteomes" id="UP000049472"/>
    </source>
</evidence>
<dbReference type="Proteomes" id="UP000260970">
    <property type="component" value="Unassembled WGS sequence"/>
</dbReference>
<keyword evidence="4" id="KW-1185">Reference proteome</keyword>
<name>A0A0M6WMF2_9FIRM</name>
<gene>
    <name evidence="3" type="ORF">DXB72_01910</name>
    <name evidence="2" type="ORF">T1815_15381</name>
</gene>
<proteinExistence type="predicted"/>
<accession>A0A0M6WMF2</accession>
<organism evidence="2 4">
    <name type="scientific">Agathobacter rectalis</name>
    <dbReference type="NCBI Taxonomy" id="39491"/>
    <lineage>
        <taxon>Bacteria</taxon>
        <taxon>Bacillati</taxon>
        <taxon>Bacillota</taxon>
        <taxon>Clostridia</taxon>
        <taxon>Lachnospirales</taxon>
        <taxon>Lachnospiraceae</taxon>
        <taxon>Agathobacter</taxon>
    </lineage>
</organism>
<reference evidence="2" key="2">
    <citation type="submission" date="2015-05" db="EMBL/GenBank/DDBJ databases">
        <authorList>
            <person name="Wang D.B."/>
            <person name="Wang M."/>
        </authorList>
    </citation>
    <scope>NUCLEOTIDE SEQUENCE [LARGE SCALE GENOMIC DNA]</scope>
    <source>
        <strain evidence="2">T1-815</strain>
    </source>
</reference>